<keyword evidence="3" id="KW-1185">Reference proteome</keyword>
<evidence type="ECO:0000256" key="1">
    <source>
        <dbReference type="SAM" id="Phobius"/>
    </source>
</evidence>
<keyword evidence="1" id="KW-1133">Transmembrane helix</keyword>
<reference evidence="2 3" key="1">
    <citation type="submission" date="2020-08" db="EMBL/GenBank/DDBJ databases">
        <title>Description of novel Flavobacterium F-380 isolate.</title>
        <authorList>
            <person name="Saticioglu I.B."/>
            <person name="Duman M."/>
            <person name="Altun S."/>
        </authorList>
    </citation>
    <scope>NUCLEOTIDE SEQUENCE [LARGE SCALE GENOMIC DNA]</scope>
    <source>
        <strain evidence="2 3">F-380</strain>
    </source>
</reference>
<gene>
    <name evidence="2" type="ORF">H8R23_08310</name>
</gene>
<feature type="transmembrane region" description="Helical" evidence="1">
    <location>
        <begin position="57"/>
        <end position="76"/>
    </location>
</feature>
<evidence type="ECO:0008006" key="4">
    <source>
        <dbReference type="Google" id="ProtNLM"/>
    </source>
</evidence>
<protein>
    <recommendedName>
        <fullName evidence="4">DUF5808 domain-containing protein</fullName>
    </recommendedName>
</protein>
<evidence type="ECO:0000313" key="3">
    <source>
        <dbReference type="Proteomes" id="UP000629963"/>
    </source>
</evidence>
<keyword evidence="1" id="KW-0472">Membrane</keyword>
<dbReference type="Proteomes" id="UP000629963">
    <property type="component" value="Unassembled WGS sequence"/>
</dbReference>
<name>A0ABR7J799_9FLAO</name>
<proteinExistence type="predicted"/>
<evidence type="ECO:0000313" key="2">
    <source>
        <dbReference type="EMBL" id="MBC5841406.1"/>
    </source>
</evidence>
<keyword evidence="1" id="KW-0812">Transmembrane</keyword>
<dbReference type="EMBL" id="JACRUJ010000002">
    <property type="protein sequence ID" value="MBC5841406.1"/>
    <property type="molecule type" value="Genomic_DNA"/>
</dbReference>
<sequence length="79" mass="9481">METPEKPSKETLEKWHKDPDIWRCGIFYYNKQDKRLLPPKRQECMGWTVNFANTKSVLFFVGMMAFFIFVTLFIVLKKS</sequence>
<accession>A0ABR7J799</accession>
<organism evidence="2 3">
    <name type="scientific">Flavobacterium kayseriense</name>
    <dbReference type="NCBI Taxonomy" id="2764714"/>
    <lineage>
        <taxon>Bacteria</taxon>
        <taxon>Pseudomonadati</taxon>
        <taxon>Bacteroidota</taxon>
        <taxon>Flavobacteriia</taxon>
        <taxon>Flavobacteriales</taxon>
        <taxon>Flavobacteriaceae</taxon>
        <taxon>Flavobacterium</taxon>
    </lineage>
</organism>
<comment type="caution">
    <text evidence="2">The sequence shown here is derived from an EMBL/GenBank/DDBJ whole genome shotgun (WGS) entry which is preliminary data.</text>
</comment>
<dbReference type="RefSeq" id="WP_187009990.1">
    <property type="nucleotide sequence ID" value="NZ_JACRUI010000002.1"/>
</dbReference>